<dbReference type="EMBL" id="ATAX01000028">
    <property type="protein sequence ID" value="EWM53045.1"/>
    <property type="molecule type" value="Genomic_DNA"/>
</dbReference>
<proteinExistence type="predicted"/>
<evidence type="ECO:0000313" key="2">
    <source>
        <dbReference type="Proteomes" id="UP000019365"/>
    </source>
</evidence>
<name>W7UW00_RUMFL</name>
<keyword evidence="2" id="KW-1185">Reference proteome</keyword>
<comment type="caution">
    <text evidence="1">The sequence shown here is derived from an EMBL/GenBank/DDBJ whole genome shotgun (WGS) entry which is preliminary data.</text>
</comment>
<reference evidence="1 2" key="1">
    <citation type="journal article" date="2014" name="PLoS ONE">
        <title>Rumen cellulosomics: divergent fiber-degrading strategies revealed by comparative genome-wide analysis of six ruminococcal strains.</title>
        <authorList>
            <person name="Dassa B."/>
            <person name="Borovok I."/>
            <person name="Ruimy-Israeli V."/>
            <person name="Lamed R."/>
            <person name="Flint H.J."/>
            <person name="Duncan S.H."/>
            <person name="Henrissat B."/>
            <person name="Coutinho P."/>
            <person name="Morrison M."/>
            <person name="Mosoni P."/>
            <person name="Yeoman C.J."/>
            <person name="White B.A."/>
            <person name="Bayer E.A."/>
        </authorList>
    </citation>
    <scope>NUCLEOTIDE SEQUENCE [LARGE SCALE GENOMIC DNA]</scope>
    <source>
        <strain evidence="1 2">007c</strain>
    </source>
</reference>
<gene>
    <name evidence="1" type="ORF">RF007C_15650</name>
</gene>
<accession>W7UW00</accession>
<evidence type="ECO:0000313" key="1">
    <source>
        <dbReference type="EMBL" id="EWM53045.1"/>
    </source>
</evidence>
<dbReference type="PATRIC" id="fig|1341157.4.peg.2530"/>
<dbReference type="Proteomes" id="UP000019365">
    <property type="component" value="Unassembled WGS sequence"/>
</dbReference>
<sequence length="48" mass="5619">MRNVPGNILICQHRHSKEQHNSIIYRKQDNKKGLSEQGKSLLFYVIVP</sequence>
<protein>
    <submittedName>
        <fullName evidence="1">Uncharacterized protein</fullName>
    </submittedName>
</protein>
<organism evidence="1 2">
    <name type="scientific">Ruminococcus flavefaciens 007c</name>
    <dbReference type="NCBI Taxonomy" id="1341157"/>
    <lineage>
        <taxon>Bacteria</taxon>
        <taxon>Bacillati</taxon>
        <taxon>Bacillota</taxon>
        <taxon>Clostridia</taxon>
        <taxon>Eubacteriales</taxon>
        <taxon>Oscillospiraceae</taxon>
        <taxon>Ruminococcus</taxon>
    </lineage>
</organism>
<dbReference type="AlphaFoldDB" id="W7UW00"/>